<proteinExistence type="predicted"/>
<reference evidence="2" key="1">
    <citation type="journal article" date="2019" name="Int. J. Syst. Evol. Microbiol.">
        <title>The Global Catalogue of Microorganisms (GCM) 10K type strain sequencing project: providing services to taxonomists for standard genome sequencing and annotation.</title>
        <authorList>
            <consortium name="The Broad Institute Genomics Platform"/>
            <consortium name="The Broad Institute Genome Sequencing Center for Infectious Disease"/>
            <person name="Wu L."/>
            <person name="Ma J."/>
        </authorList>
    </citation>
    <scope>NUCLEOTIDE SEQUENCE [LARGE SCALE GENOMIC DNA]</scope>
    <source>
        <strain evidence="2">JCM 3106</strain>
    </source>
</reference>
<comment type="caution">
    <text evidence="1">The sequence shown here is derived from an EMBL/GenBank/DDBJ whole genome shotgun (WGS) entry which is preliminary data.</text>
</comment>
<evidence type="ECO:0000313" key="1">
    <source>
        <dbReference type="EMBL" id="GAA3025827.1"/>
    </source>
</evidence>
<dbReference type="EMBL" id="BAAAWD010000015">
    <property type="protein sequence ID" value="GAA3025827.1"/>
    <property type="molecule type" value="Genomic_DNA"/>
</dbReference>
<evidence type="ECO:0000313" key="2">
    <source>
        <dbReference type="Proteomes" id="UP001499930"/>
    </source>
</evidence>
<sequence>MTNDDRVRRAGELHDLDELRRLAEAGNRDAVAELVEIAGERGDVTELRRLAEAGSDHAAEVLADLADV</sequence>
<keyword evidence="2" id="KW-1185">Reference proteome</keyword>
<evidence type="ECO:0008006" key="3">
    <source>
        <dbReference type="Google" id="ProtNLM"/>
    </source>
</evidence>
<accession>A0ABP6KYR8</accession>
<gene>
    <name evidence="1" type="ORF">GCM10017559_59480</name>
</gene>
<protein>
    <recommendedName>
        <fullName evidence="3">Ankyrin repeat domain-containing protein</fullName>
    </recommendedName>
</protein>
<name>A0ABP6KYR8_9ACTN</name>
<dbReference type="Proteomes" id="UP001499930">
    <property type="component" value="Unassembled WGS sequence"/>
</dbReference>
<organism evidence="1 2">
    <name type="scientific">Streptosporangium longisporum</name>
    <dbReference type="NCBI Taxonomy" id="46187"/>
    <lineage>
        <taxon>Bacteria</taxon>
        <taxon>Bacillati</taxon>
        <taxon>Actinomycetota</taxon>
        <taxon>Actinomycetes</taxon>
        <taxon>Streptosporangiales</taxon>
        <taxon>Streptosporangiaceae</taxon>
        <taxon>Streptosporangium</taxon>
    </lineage>
</organism>
<dbReference type="RefSeq" id="WP_344901278.1">
    <property type="nucleotide sequence ID" value="NZ_BAAAWD010000015.1"/>
</dbReference>